<evidence type="ECO:0000256" key="1">
    <source>
        <dbReference type="ARBA" id="ARBA00022737"/>
    </source>
</evidence>
<evidence type="ECO:0000313" key="4">
    <source>
        <dbReference type="EMBL" id="KJY59643.1"/>
    </source>
</evidence>
<feature type="domain" description="MucBP" evidence="3">
    <location>
        <begin position="475"/>
        <end position="540"/>
    </location>
</feature>
<sequence length="1046" mass="118143">MSSLFRKFNKNKDNKKADSHVTKKEAEVESKAEKAKSEPEEKVDASKEKESFVAQAAISSKKVEKPKNPTKPIVVSFVCDGHQINNDFIFSGEVGTKLTQKELPQIEGYRFDPKNKIDLVIGHKEQKIKLNYIKQKVKCTLVPATSDSKVITNAKTEHYEGQPGSVIPKDQYPIVKGYDYYNNRQYKVPSQNEDVKIFYVAKKQSIHVAYKTKQGEVLANYTKHGKTGETYKINPERHSFPGYQLAAMPQNLTGQIPATSLNVDILLEPVTSKVIVDFVEQNGNKIHDSLELSGHYKDPYKVELPTIDGYELISNPSLLNGFFEVKTSNIVLVYKKATVSFKINYWFDEQCKHSAGESTVLSGINGDNYKYKIHNIDGYVPSQKMVTGKYDVYNNHDIDVFYTKIQCIARIVFVDESERPLPQTKQVIKKGLFGSDLVFEIPEIPGFRKPFDKLETKFKQANQVEIIHYAAKEVKLTVNYIDERTNQPIKDYPSEQRNGLAGTAYSVEAAMIDGYTLTQLPDNANGVYTNEPIVVNLVYTPNPSKIVIHRNDETLQPIGQTETIDGYFGQPYEIPTNNVPGYTFEHASADVKGVFPTSRLDIYLYFTSEEVTFYLVPVDQFGEEIDSQFNIEITGRVGQNFSHVMQSIPGYVASVSEISGLIKAEYAKKKTKIPYVPQPENITIHTVYTGGDKDGMHPFNDITQPGLMGELFEFSAPKVIGYEAKPSILNTKYIAEDQELTITYSPISEKYLIQYIDTDNNLVGGMPEAQGYFAQAIDIAEKVPKGFRLPESTDRYIYLNGSNTYKVTVEALPITTEFIAKTKDENGNVIDLGARMQKDGHYDETRTFEVMTIPGYQPVNGEKIKVKFSLDKKPIQVFYEPETRSLTVSLINAATGQKINYNDEKTGKTVDGKFTVKGKFNEEYKVVAPDIPGYRAINRTFENGTFGLNDTEMAFLYTAKSDVANPASTDFQKIVDESNNQQFSDPKVVHVEQKPEVETQPFDNIDRFRNEEQETVQNETQENSKPFVTKSTETNDLIDKLYGNPE</sequence>
<feature type="region of interest" description="Disordered" evidence="2">
    <location>
        <begin position="1003"/>
        <end position="1046"/>
    </location>
</feature>
<feature type="domain" description="MucBP" evidence="3">
    <location>
        <begin position="273"/>
        <end position="335"/>
    </location>
</feature>
<feature type="compositionally biased region" description="Basic and acidic residues" evidence="2">
    <location>
        <begin position="10"/>
        <end position="49"/>
    </location>
</feature>
<dbReference type="EMBL" id="JXLG01000016">
    <property type="protein sequence ID" value="KJY59643.1"/>
    <property type="molecule type" value="Genomic_DNA"/>
</dbReference>
<proteinExistence type="predicted"/>
<dbReference type="AlphaFoldDB" id="A0A0F4LMV9"/>
<dbReference type="HOGENOM" id="CLU_291662_0_0_9"/>
<dbReference type="Gene3D" id="3.10.20.320">
    <property type="entry name" value="Putative peptidoglycan bound protein (lpxtg motif)"/>
    <property type="match status" value="5"/>
</dbReference>
<geneLocation type="plasmid" evidence="4">
    <name>pHma11p1</name>
</geneLocation>
<feature type="compositionally biased region" description="Polar residues" evidence="2">
    <location>
        <begin position="1024"/>
        <end position="1035"/>
    </location>
</feature>
<reference evidence="4 5" key="1">
    <citation type="submission" date="2015-01" db="EMBL/GenBank/DDBJ databases">
        <title>Comparative genomics of the lactic acid bacteria isolated from the honey bee gut.</title>
        <authorList>
            <person name="Ellegaard K.M."/>
            <person name="Tamarit D."/>
            <person name="Javelind E."/>
            <person name="Olofsson T."/>
            <person name="Andersson S.G."/>
            <person name="Vasquez A."/>
        </authorList>
    </citation>
    <scope>NUCLEOTIDE SEQUENCE [LARGE SCALE GENOMIC DNA]</scope>
    <source>
        <strain evidence="4 5">Hma11</strain>
        <plasmid evidence="4">pHma11p1</plasmid>
    </source>
</reference>
<dbReference type="Pfam" id="PF06458">
    <property type="entry name" value="MucBP"/>
    <property type="match status" value="5"/>
</dbReference>
<organism evidence="4 5">
    <name type="scientific">Lactobacillus apis</name>
    <dbReference type="NCBI Taxonomy" id="303541"/>
    <lineage>
        <taxon>Bacteria</taxon>
        <taxon>Bacillati</taxon>
        <taxon>Bacillota</taxon>
        <taxon>Bacilli</taxon>
        <taxon>Lactobacillales</taxon>
        <taxon>Lactobacillaceae</taxon>
        <taxon>Lactobacillus</taxon>
    </lineage>
</organism>
<feature type="region of interest" description="Disordered" evidence="2">
    <location>
        <begin position="1"/>
        <end position="49"/>
    </location>
</feature>
<gene>
    <name evidence="4" type="ORF">JF72_14750</name>
</gene>
<feature type="domain" description="MucBP" evidence="3">
    <location>
        <begin position="549"/>
        <end position="606"/>
    </location>
</feature>
<evidence type="ECO:0000313" key="5">
    <source>
        <dbReference type="Proteomes" id="UP000033682"/>
    </source>
</evidence>
<keyword evidence="5" id="KW-1185">Reference proteome</keyword>
<dbReference type="RefSeq" id="WP_046308288.1">
    <property type="nucleotide sequence ID" value="NZ_KQ034005.1"/>
</dbReference>
<feature type="domain" description="MucBP" evidence="3">
    <location>
        <begin position="206"/>
        <end position="259"/>
    </location>
</feature>
<protein>
    <recommendedName>
        <fullName evidence="3">MucBP domain-containing protein</fullName>
    </recommendedName>
</protein>
<dbReference type="Proteomes" id="UP000033682">
    <property type="component" value="Unassembled WGS sequence"/>
</dbReference>
<feature type="domain" description="MucBP" evidence="3">
    <location>
        <begin position="899"/>
        <end position="958"/>
    </location>
</feature>
<keyword evidence="1" id="KW-0677">Repeat</keyword>
<name>A0A0F4LMV9_9LACO</name>
<keyword evidence="4" id="KW-0614">Plasmid</keyword>
<comment type="caution">
    <text evidence="4">The sequence shown here is derived from an EMBL/GenBank/DDBJ whole genome shotgun (WGS) entry which is preliminary data.</text>
</comment>
<dbReference type="PATRIC" id="fig|303541.3.peg.46"/>
<accession>A0A0F4LMV9</accession>
<evidence type="ECO:0000259" key="3">
    <source>
        <dbReference type="Pfam" id="PF06458"/>
    </source>
</evidence>
<dbReference type="InterPro" id="IPR009459">
    <property type="entry name" value="MucBP_dom"/>
</dbReference>
<evidence type="ECO:0000256" key="2">
    <source>
        <dbReference type="SAM" id="MobiDB-lite"/>
    </source>
</evidence>